<evidence type="ECO:0000256" key="7">
    <source>
        <dbReference type="ARBA" id="ARBA00025034"/>
    </source>
</evidence>
<accession>A0ABV5K5Q0</accession>
<evidence type="ECO:0000256" key="13">
    <source>
        <dbReference type="SAM" id="MobiDB-lite"/>
    </source>
</evidence>
<organism evidence="16 17">
    <name type="scientific">Nocardioides plantarum</name>
    <dbReference type="NCBI Taxonomy" id="29299"/>
    <lineage>
        <taxon>Bacteria</taxon>
        <taxon>Bacillati</taxon>
        <taxon>Actinomycetota</taxon>
        <taxon>Actinomycetes</taxon>
        <taxon>Propionibacteriales</taxon>
        <taxon>Nocardioidaceae</taxon>
        <taxon>Nocardioides</taxon>
    </lineage>
</organism>
<evidence type="ECO:0000256" key="6">
    <source>
        <dbReference type="ARBA" id="ARBA00023136"/>
    </source>
</evidence>
<keyword evidence="5 14" id="KW-1133">Transmembrane helix</keyword>
<evidence type="ECO:0000256" key="4">
    <source>
        <dbReference type="ARBA" id="ARBA00022692"/>
    </source>
</evidence>
<comment type="caution">
    <text evidence="16">The sequence shown here is derived from an EMBL/GenBank/DDBJ whole genome shotgun (WGS) entry which is preliminary data.</text>
</comment>
<evidence type="ECO:0000313" key="17">
    <source>
        <dbReference type="Proteomes" id="UP001589750"/>
    </source>
</evidence>
<dbReference type="NCBIfam" id="TIGR03592">
    <property type="entry name" value="yidC_oxa1_cterm"/>
    <property type="match status" value="1"/>
</dbReference>
<evidence type="ECO:0000256" key="2">
    <source>
        <dbReference type="ARBA" id="ARBA00010527"/>
    </source>
</evidence>
<evidence type="ECO:0000256" key="1">
    <source>
        <dbReference type="ARBA" id="ARBA00004141"/>
    </source>
</evidence>
<keyword evidence="4 12" id="KW-0812">Transmembrane</keyword>
<name>A0ABV5K5Q0_9ACTN</name>
<evidence type="ECO:0000256" key="3">
    <source>
        <dbReference type="ARBA" id="ARBA00015325"/>
    </source>
</evidence>
<protein>
    <recommendedName>
        <fullName evidence="3">Membrane protein insertase YidC</fullName>
    </recommendedName>
    <alternativeName>
        <fullName evidence="11">Foldase YidC</fullName>
    </alternativeName>
    <alternativeName>
        <fullName evidence="10">Membrane integrase YidC</fullName>
    </alternativeName>
    <alternativeName>
        <fullName evidence="9">Membrane protein YidC</fullName>
    </alternativeName>
</protein>
<feature type="transmembrane region" description="Helical" evidence="14">
    <location>
        <begin position="209"/>
        <end position="234"/>
    </location>
</feature>
<reference evidence="16 17" key="1">
    <citation type="submission" date="2024-09" db="EMBL/GenBank/DDBJ databases">
        <authorList>
            <person name="Sun Q."/>
            <person name="Mori K."/>
        </authorList>
    </citation>
    <scope>NUCLEOTIDE SEQUENCE [LARGE SCALE GENOMIC DNA]</scope>
    <source>
        <strain evidence="16 17">JCM 9626</strain>
    </source>
</reference>
<evidence type="ECO:0000256" key="8">
    <source>
        <dbReference type="ARBA" id="ARBA00026028"/>
    </source>
</evidence>
<dbReference type="EMBL" id="JBHMDG010000002">
    <property type="protein sequence ID" value="MFB9312064.1"/>
    <property type="molecule type" value="Genomic_DNA"/>
</dbReference>
<comment type="similarity">
    <text evidence="2">Belongs to the OXA1/ALB3/YidC family. Type 1 subfamily.</text>
</comment>
<feature type="transmembrane region" description="Helical" evidence="14">
    <location>
        <begin position="32"/>
        <end position="50"/>
    </location>
</feature>
<feature type="transmembrane region" description="Helical" evidence="14">
    <location>
        <begin position="166"/>
        <end position="189"/>
    </location>
</feature>
<dbReference type="InterPro" id="IPR028055">
    <property type="entry name" value="YidC/Oxa/ALB_C"/>
</dbReference>
<comment type="subunit">
    <text evidence="8">Interacts with the Sec translocase complex via SecD. Specifically interacts with transmembrane segments of nascent integral membrane proteins during membrane integration.</text>
</comment>
<gene>
    <name evidence="16" type="primary">yidC</name>
    <name evidence="16" type="ORF">ACFFRI_03315</name>
</gene>
<evidence type="ECO:0000256" key="10">
    <source>
        <dbReference type="ARBA" id="ARBA00033245"/>
    </source>
</evidence>
<dbReference type="Pfam" id="PF02096">
    <property type="entry name" value="60KD_IMP"/>
    <property type="match status" value="1"/>
</dbReference>
<dbReference type="InterPro" id="IPR001708">
    <property type="entry name" value="YidC/ALB3/OXA1/COX18"/>
</dbReference>
<evidence type="ECO:0000313" key="16">
    <source>
        <dbReference type="EMBL" id="MFB9312064.1"/>
    </source>
</evidence>
<evidence type="ECO:0000256" key="12">
    <source>
        <dbReference type="RuleBase" id="RU003945"/>
    </source>
</evidence>
<dbReference type="Proteomes" id="UP001589750">
    <property type="component" value="Unassembled WGS sequence"/>
</dbReference>
<evidence type="ECO:0000256" key="11">
    <source>
        <dbReference type="ARBA" id="ARBA00033342"/>
    </source>
</evidence>
<keyword evidence="6 14" id="KW-0472">Membrane</keyword>
<proteinExistence type="inferred from homology"/>
<comment type="subcellular location">
    <subcellularLocation>
        <location evidence="1 12">Membrane</location>
        <topology evidence="1 12">Multi-pass membrane protein</topology>
    </subcellularLocation>
</comment>
<dbReference type="RefSeq" id="WP_140010747.1">
    <property type="nucleotide sequence ID" value="NZ_JBHMDG010000002.1"/>
</dbReference>
<sequence length="283" mass="29721">MSVLDPLSHVLAAVVAGAHDGLTALGAGESSGITWCLSIAAVVVIVRSALLPLTIHTVRNAHAAARARPHLRALAQEYKGRTDPDAVRAQMAARREISAEHGMSRLGCLPLLVQIPIWIALYHLLRNAANGKAVGLLDAGQVDALGRARFAGVGLTDHGYFGDGGAHVLVVLGLAAATAALGFVTQRYLVMPNTSVADMPEAMASAQRLVPFLSAGGILVAGHVVPVALVFYWLCGAIWTFTQSAMVWRWFPTPGTPAAERHGPSYAGLPAREPRARATDELA</sequence>
<dbReference type="PANTHER" id="PTHR12428:SF65">
    <property type="entry name" value="CYTOCHROME C OXIDASE ASSEMBLY PROTEIN COX18, MITOCHONDRIAL"/>
    <property type="match status" value="1"/>
</dbReference>
<evidence type="ECO:0000256" key="5">
    <source>
        <dbReference type="ARBA" id="ARBA00022989"/>
    </source>
</evidence>
<feature type="domain" description="Membrane insertase YidC/Oxa/ALB C-terminal" evidence="15">
    <location>
        <begin position="35"/>
        <end position="247"/>
    </location>
</feature>
<evidence type="ECO:0000259" key="15">
    <source>
        <dbReference type="Pfam" id="PF02096"/>
    </source>
</evidence>
<keyword evidence="17" id="KW-1185">Reference proteome</keyword>
<feature type="region of interest" description="Disordered" evidence="13">
    <location>
        <begin position="259"/>
        <end position="283"/>
    </location>
</feature>
<evidence type="ECO:0000256" key="9">
    <source>
        <dbReference type="ARBA" id="ARBA00031538"/>
    </source>
</evidence>
<comment type="function">
    <text evidence="7">Required for the insertion and/or proper folding and/or complex formation of integral membrane proteins into the membrane. Involved in integration of membrane proteins that insert both dependently and independently of the Sec translocase complex, as well as at least some lipoproteins. Aids folding of multispanning membrane proteins.</text>
</comment>
<dbReference type="PANTHER" id="PTHR12428">
    <property type="entry name" value="OXA1"/>
    <property type="match status" value="1"/>
</dbReference>
<evidence type="ECO:0000256" key="14">
    <source>
        <dbReference type="SAM" id="Phobius"/>
    </source>
</evidence>
<feature type="compositionally biased region" description="Basic and acidic residues" evidence="13">
    <location>
        <begin position="272"/>
        <end position="283"/>
    </location>
</feature>